<evidence type="ECO:0000313" key="2">
    <source>
        <dbReference type="Proteomes" id="UP000054477"/>
    </source>
</evidence>
<proteinExistence type="predicted"/>
<evidence type="ECO:0000313" key="1">
    <source>
        <dbReference type="EMBL" id="KIJ99429.1"/>
    </source>
</evidence>
<dbReference type="AlphaFoldDB" id="A0A0C9WNW9"/>
<protein>
    <submittedName>
        <fullName evidence="1">Uncharacterized protein</fullName>
    </submittedName>
</protein>
<gene>
    <name evidence="1" type="ORF">K443DRAFT_679937</name>
</gene>
<reference evidence="1 2" key="1">
    <citation type="submission" date="2014-04" db="EMBL/GenBank/DDBJ databases">
        <authorList>
            <consortium name="DOE Joint Genome Institute"/>
            <person name="Kuo A."/>
            <person name="Kohler A."/>
            <person name="Nagy L.G."/>
            <person name="Floudas D."/>
            <person name="Copeland A."/>
            <person name="Barry K.W."/>
            <person name="Cichocki N."/>
            <person name="Veneault-Fourrey C."/>
            <person name="LaButti K."/>
            <person name="Lindquist E.A."/>
            <person name="Lipzen A."/>
            <person name="Lundell T."/>
            <person name="Morin E."/>
            <person name="Murat C."/>
            <person name="Sun H."/>
            <person name="Tunlid A."/>
            <person name="Henrissat B."/>
            <person name="Grigoriev I.V."/>
            <person name="Hibbett D.S."/>
            <person name="Martin F."/>
            <person name="Nordberg H.P."/>
            <person name="Cantor M.N."/>
            <person name="Hua S.X."/>
        </authorList>
    </citation>
    <scope>NUCLEOTIDE SEQUENCE [LARGE SCALE GENOMIC DNA]</scope>
    <source>
        <strain evidence="1 2">LaAM-08-1</strain>
    </source>
</reference>
<reference evidence="2" key="2">
    <citation type="submission" date="2015-01" db="EMBL/GenBank/DDBJ databases">
        <title>Evolutionary Origins and Diversification of the Mycorrhizal Mutualists.</title>
        <authorList>
            <consortium name="DOE Joint Genome Institute"/>
            <consortium name="Mycorrhizal Genomics Consortium"/>
            <person name="Kohler A."/>
            <person name="Kuo A."/>
            <person name="Nagy L.G."/>
            <person name="Floudas D."/>
            <person name="Copeland A."/>
            <person name="Barry K.W."/>
            <person name="Cichocki N."/>
            <person name="Veneault-Fourrey C."/>
            <person name="LaButti K."/>
            <person name="Lindquist E.A."/>
            <person name="Lipzen A."/>
            <person name="Lundell T."/>
            <person name="Morin E."/>
            <person name="Murat C."/>
            <person name="Riley R."/>
            <person name="Ohm R."/>
            <person name="Sun H."/>
            <person name="Tunlid A."/>
            <person name="Henrissat B."/>
            <person name="Grigoriev I.V."/>
            <person name="Hibbett D.S."/>
            <person name="Martin F."/>
        </authorList>
    </citation>
    <scope>NUCLEOTIDE SEQUENCE [LARGE SCALE GENOMIC DNA]</scope>
    <source>
        <strain evidence="2">LaAM-08-1</strain>
    </source>
</reference>
<dbReference type="Proteomes" id="UP000054477">
    <property type="component" value="Unassembled WGS sequence"/>
</dbReference>
<keyword evidence="2" id="KW-1185">Reference proteome</keyword>
<name>A0A0C9WNW9_9AGAR</name>
<dbReference type="HOGENOM" id="CLU_2794305_0_0_1"/>
<dbReference type="EMBL" id="KN838647">
    <property type="protein sequence ID" value="KIJ99429.1"/>
    <property type="molecule type" value="Genomic_DNA"/>
</dbReference>
<accession>A0A0C9WNW9</accession>
<organism evidence="1 2">
    <name type="scientific">Laccaria amethystina LaAM-08-1</name>
    <dbReference type="NCBI Taxonomy" id="1095629"/>
    <lineage>
        <taxon>Eukaryota</taxon>
        <taxon>Fungi</taxon>
        <taxon>Dikarya</taxon>
        <taxon>Basidiomycota</taxon>
        <taxon>Agaricomycotina</taxon>
        <taxon>Agaricomycetes</taxon>
        <taxon>Agaricomycetidae</taxon>
        <taxon>Agaricales</taxon>
        <taxon>Agaricineae</taxon>
        <taxon>Hydnangiaceae</taxon>
        <taxon>Laccaria</taxon>
    </lineage>
</organism>
<sequence>MAEGEAVTWRWLAGVTMERDCTTVDSEDGMCRCRVDDVAHPGPLTCHRRRSFSWYGPKRRLAHGGRSR</sequence>